<evidence type="ECO:0000256" key="8">
    <source>
        <dbReference type="ARBA" id="ARBA00022832"/>
    </source>
</evidence>
<keyword evidence="6" id="KW-0547">Nucleotide-binding</keyword>
<feature type="binding site" evidence="15">
    <location>
        <position position="140"/>
    </location>
    <ligand>
        <name>FAD</name>
        <dbReference type="ChEBI" id="CHEBI:57692"/>
    </ligand>
</feature>
<evidence type="ECO:0000256" key="1">
    <source>
        <dbReference type="ARBA" id="ARBA00001974"/>
    </source>
</evidence>
<dbReference type="AlphaFoldDB" id="B3S2A9"/>
<dbReference type="SUPFAM" id="SSF47203">
    <property type="entry name" value="Acyl-CoA dehydrogenase C-terminal domain-like"/>
    <property type="match status" value="2"/>
</dbReference>
<dbReference type="eggNOG" id="KOG0136">
    <property type="taxonomic scope" value="Eukaryota"/>
</dbReference>
<dbReference type="GO" id="GO:0003997">
    <property type="term" value="F:acyl-CoA oxidase activity"/>
    <property type="evidence" value="ECO:0000318"/>
    <property type="project" value="GO_Central"/>
</dbReference>
<evidence type="ECO:0000259" key="18">
    <source>
        <dbReference type="Pfam" id="PF22924"/>
    </source>
</evidence>
<dbReference type="InterPro" id="IPR036250">
    <property type="entry name" value="AcylCo_DH-like_C"/>
</dbReference>
<protein>
    <recommendedName>
        <fullName evidence="13">Acyl-coenzyme A oxidase</fullName>
    </recommendedName>
</protein>
<comment type="similarity">
    <text evidence="4 13">Belongs to the acyl-CoA oxidase family.</text>
</comment>
<dbReference type="InterPro" id="IPR009100">
    <property type="entry name" value="AcylCoA_DH/oxidase_NM_dom_sf"/>
</dbReference>
<dbReference type="FunFam" id="1.20.140.10:FF:000005">
    <property type="entry name" value="Acyl-coenzyme A oxidase"/>
    <property type="match status" value="1"/>
</dbReference>
<dbReference type="OMA" id="TFPTQEL"/>
<keyword evidence="7 13" id="KW-0274">FAD</keyword>
<gene>
    <name evidence="19" type="ORF">TRIADDRAFT_27680</name>
</gene>
<accession>B3S2A9</accession>
<evidence type="ECO:0000313" key="19">
    <source>
        <dbReference type="EMBL" id="EDV23615.1"/>
    </source>
</evidence>
<dbReference type="InParanoid" id="B3S2A9"/>
<dbReference type="GO" id="GO:0005777">
    <property type="term" value="C:peroxisome"/>
    <property type="evidence" value="ECO:0000318"/>
    <property type="project" value="GO_Central"/>
</dbReference>
<dbReference type="GO" id="GO:0005504">
    <property type="term" value="F:fatty acid binding"/>
    <property type="evidence" value="ECO:0000318"/>
    <property type="project" value="GO_Central"/>
</dbReference>
<feature type="binding site" evidence="15">
    <location>
        <position position="179"/>
    </location>
    <ligand>
        <name>FAD</name>
        <dbReference type="ChEBI" id="CHEBI:57692"/>
    </ligand>
</feature>
<dbReference type="GO" id="GO:0071949">
    <property type="term" value="F:FAD binding"/>
    <property type="evidence" value="ECO:0007669"/>
    <property type="project" value="InterPro"/>
</dbReference>
<dbReference type="EMBL" id="DS985247">
    <property type="protein sequence ID" value="EDV23615.1"/>
    <property type="molecule type" value="Genomic_DNA"/>
</dbReference>
<feature type="active site" description="Proton acceptor" evidence="14">
    <location>
        <position position="422"/>
    </location>
</feature>
<evidence type="ECO:0000256" key="3">
    <source>
        <dbReference type="ARBA" id="ARBA00004846"/>
    </source>
</evidence>
<dbReference type="InterPro" id="IPR029320">
    <property type="entry name" value="Acyl-CoA_ox_N"/>
</dbReference>
<dbReference type="PhylomeDB" id="B3S2A9"/>
<dbReference type="PIRSF" id="PIRSF000168">
    <property type="entry name" value="Acyl-CoA_oxidase"/>
    <property type="match status" value="1"/>
</dbReference>
<dbReference type="FunFam" id="2.40.110.10:FF:000003">
    <property type="entry name" value="Acyl-coenzyme A oxidase"/>
    <property type="match status" value="1"/>
</dbReference>
<evidence type="ECO:0000256" key="12">
    <source>
        <dbReference type="ARBA" id="ARBA00023140"/>
    </source>
</evidence>
<evidence type="ECO:0000256" key="2">
    <source>
        <dbReference type="ARBA" id="ARBA00004275"/>
    </source>
</evidence>
<evidence type="ECO:0000256" key="10">
    <source>
        <dbReference type="ARBA" id="ARBA00023002"/>
    </source>
</evidence>
<dbReference type="GO" id="GO:0050660">
    <property type="term" value="F:flavin adenine dinucleotide binding"/>
    <property type="evidence" value="ECO:0000318"/>
    <property type="project" value="GO_Central"/>
</dbReference>
<proteinExistence type="inferred from homology"/>
<evidence type="ECO:0000256" key="13">
    <source>
        <dbReference type="PIRNR" id="PIRNR000168"/>
    </source>
</evidence>
<dbReference type="Pfam" id="PF01756">
    <property type="entry name" value="ACOX"/>
    <property type="match status" value="1"/>
</dbReference>
<dbReference type="CTD" id="6755422"/>
<keyword evidence="11" id="KW-0443">Lipid metabolism</keyword>
<feature type="domain" description="Acyl-CoA oxidase C-alpha1" evidence="18">
    <location>
        <begin position="276"/>
        <end position="437"/>
    </location>
</feature>
<evidence type="ECO:0000256" key="4">
    <source>
        <dbReference type="ARBA" id="ARBA00006288"/>
    </source>
</evidence>
<dbReference type="Gene3D" id="2.40.110.10">
    <property type="entry name" value="Butyryl-CoA Dehydrogenase, subunit A, domain 2"/>
    <property type="match status" value="1"/>
</dbReference>
<organism evidence="19 20">
    <name type="scientific">Trichoplax adhaerens</name>
    <name type="common">Trichoplax reptans</name>
    <dbReference type="NCBI Taxonomy" id="10228"/>
    <lineage>
        <taxon>Eukaryota</taxon>
        <taxon>Metazoa</taxon>
        <taxon>Placozoa</taxon>
        <taxon>Uniplacotomia</taxon>
        <taxon>Trichoplacea</taxon>
        <taxon>Trichoplacidae</taxon>
        <taxon>Trichoplax</taxon>
    </lineage>
</organism>
<dbReference type="STRING" id="10228.B3S2A9"/>
<dbReference type="RefSeq" id="XP_002114525.1">
    <property type="nucleotide sequence ID" value="XM_002114489.1"/>
</dbReference>
<dbReference type="Gene3D" id="1.10.540.10">
    <property type="entry name" value="Acyl-CoA dehydrogenase/oxidase, N-terminal domain"/>
    <property type="match status" value="1"/>
</dbReference>
<evidence type="ECO:0000259" key="17">
    <source>
        <dbReference type="Pfam" id="PF14749"/>
    </source>
</evidence>
<evidence type="ECO:0000256" key="7">
    <source>
        <dbReference type="ARBA" id="ARBA00022827"/>
    </source>
</evidence>
<comment type="subcellular location">
    <subcellularLocation>
        <location evidence="2">Peroxisome</location>
    </subcellularLocation>
</comment>
<name>B3S2A9_TRIAD</name>
<evidence type="ECO:0000256" key="9">
    <source>
        <dbReference type="ARBA" id="ARBA00022840"/>
    </source>
</evidence>
<evidence type="ECO:0000256" key="14">
    <source>
        <dbReference type="PIRSR" id="PIRSR000168-1"/>
    </source>
</evidence>
<dbReference type="InterPro" id="IPR046373">
    <property type="entry name" value="Acyl-CoA_Oxase/DH_mid-dom_sf"/>
</dbReference>
<evidence type="ECO:0000313" key="20">
    <source>
        <dbReference type="Proteomes" id="UP000009022"/>
    </source>
</evidence>
<dbReference type="InterPro" id="IPR055060">
    <property type="entry name" value="ACOX_C_alpha1"/>
</dbReference>
<sequence length="657" mass="73910">MASPSSDLDRERRKCTFIVAELTDIINGGREKTERRRYLESIILNDPIFGNKDSHFLSREEKYSNGVMKSKRLSEVLKEHNIENPQDYKIMLNVIGESLPIGLHNSMFRPTIRDQGTDEQRKKWLPLANDYKIIGTYAQTELGHGTFIRGLETTSTYDPKREEFVLNTPTLTATKWWPGCLGKTSTHAVVMAQLYIKNQCYGLHSFIVQLRSLKDHSPMPGVTVGDIGNKVGLETNDNGFLAMDNVRIPRENMLMRHAQVYPDGTYRKPANPRLAYGAMVLVRATIVAGSATNLSKAATIAIRYSCVRRQTEAKPGELEPQIIDYVTQQHKLVPQLATAYAFAWIARYMMSTYHALHADIESGHLGALQELHGISSGLKAFTAEMSVSGIEVCRRACGGHGFSAASGLVSIYKDWLPSCTYEGENTVLYLQTARFLLKCFRQPSITPSSMSYILIKPLPGARWGVKSPEDLMKPILLVEAFEHRAQRTIKSAAQFLESQISQGLDTSEAMNRSGIEFVRCAKAHCYYFVTRNFFQSTAQLKCSKEIKESLLTLGVVFALNGIADNSGEFLEDCFVTGTQMEFVRERIQYCYKQLRPNLVGLVDAFAFADQSLNSALGAYDGDVYNRLYNWAKRAPLNKTDVHSSYHKYLRSILKSKI</sequence>
<dbReference type="Pfam" id="PF22924">
    <property type="entry name" value="ACOX_C_alpha1"/>
    <property type="match status" value="1"/>
</dbReference>
<evidence type="ECO:0000256" key="5">
    <source>
        <dbReference type="ARBA" id="ARBA00022630"/>
    </source>
</evidence>
<evidence type="ECO:0000259" key="16">
    <source>
        <dbReference type="Pfam" id="PF01756"/>
    </source>
</evidence>
<dbReference type="SUPFAM" id="SSF56645">
    <property type="entry name" value="Acyl-CoA dehydrogenase NM domain-like"/>
    <property type="match status" value="1"/>
</dbReference>
<dbReference type="Proteomes" id="UP000009022">
    <property type="component" value="Unassembled WGS sequence"/>
</dbReference>
<comment type="pathway">
    <text evidence="3">Lipid metabolism; peroxisomal fatty acid beta-oxidation.</text>
</comment>
<keyword evidence="12" id="KW-0576">Peroxisome</keyword>
<keyword evidence="5 13" id="KW-0285">Flavoprotein</keyword>
<dbReference type="PANTHER" id="PTHR10909">
    <property type="entry name" value="ELECTRON TRANSPORT OXIDOREDUCTASE"/>
    <property type="match status" value="1"/>
</dbReference>
<keyword evidence="20" id="KW-1185">Reference proteome</keyword>
<comment type="cofactor">
    <cofactor evidence="1">
        <name>FAD</name>
        <dbReference type="ChEBI" id="CHEBI:57692"/>
    </cofactor>
</comment>
<evidence type="ECO:0000256" key="15">
    <source>
        <dbReference type="PIRSR" id="PIRSR000168-2"/>
    </source>
</evidence>
<dbReference type="FunFam" id="1.10.540.10:FF:000006">
    <property type="entry name" value="Acyl-coenzyme A oxidase"/>
    <property type="match status" value="1"/>
</dbReference>
<evidence type="ECO:0000256" key="6">
    <source>
        <dbReference type="ARBA" id="ARBA00022741"/>
    </source>
</evidence>
<dbReference type="InterPro" id="IPR002655">
    <property type="entry name" value="Acyl-CoA_oxidase_C"/>
</dbReference>
<keyword evidence="10" id="KW-0560">Oxidoreductase</keyword>
<feature type="domain" description="Acyl-CoA oxidase C-terminal" evidence="16">
    <location>
        <begin position="476"/>
        <end position="654"/>
    </location>
</feature>
<dbReference type="OrthoDB" id="538336at2759"/>
<keyword evidence="9" id="KW-0067">ATP-binding</keyword>
<dbReference type="GO" id="GO:0033540">
    <property type="term" value="P:fatty acid beta-oxidation using acyl-CoA oxidase"/>
    <property type="evidence" value="ECO:0000318"/>
    <property type="project" value="GO_Central"/>
</dbReference>
<dbReference type="PANTHER" id="PTHR10909:SF250">
    <property type="entry name" value="PEROXISOMAL ACYL-COENZYME A OXIDASE 1"/>
    <property type="match status" value="1"/>
</dbReference>
<dbReference type="InterPro" id="IPR012258">
    <property type="entry name" value="Acyl-CoA_oxidase"/>
</dbReference>
<dbReference type="GO" id="GO:0005524">
    <property type="term" value="F:ATP binding"/>
    <property type="evidence" value="ECO:0007669"/>
    <property type="project" value="UniProtKB-KW"/>
</dbReference>
<dbReference type="Pfam" id="PF14749">
    <property type="entry name" value="Acyl-CoA_ox_N"/>
    <property type="match status" value="1"/>
</dbReference>
<feature type="domain" description="Acyl-coenzyme A oxidase N-terminal" evidence="17">
    <location>
        <begin position="19"/>
        <end position="134"/>
    </location>
</feature>
<dbReference type="Gene3D" id="1.20.140.10">
    <property type="entry name" value="Butyryl-CoA Dehydrogenase, subunit A, domain 3"/>
    <property type="match status" value="2"/>
</dbReference>
<evidence type="ECO:0000256" key="11">
    <source>
        <dbReference type="ARBA" id="ARBA00023098"/>
    </source>
</evidence>
<dbReference type="GeneID" id="6755422"/>
<dbReference type="InterPro" id="IPR037069">
    <property type="entry name" value="AcylCoA_DH/ox_N_sf"/>
</dbReference>
<dbReference type="HOGENOM" id="CLU_014629_3_1_1"/>
<dbReference type="FunCoup" id="B3S2A9">
    <property type="interactions" value="1229"/>
</dbReference>
<reference evidence="19 20" key="1">
    <citation type="journal article" date="2008" name="Nature">
        <title>The Trichoplax genome and the nature of placozoans.</title>
        <authorList>
            <person name="Srivastava M."/>
            <person name="Begovic E."/>
            <person name="Chapman J."/>
            <person name="Putnam N.H."/>
            <person name="Hellsten U."/>
            <person name="Kawashima T."/>
            <person name="Kuo A."/>
            <person name="Mitros T."/>
            <person name="Salamov A."/>
            <person name="Carpenter M.L."/>
            <person name="Signorovitch A.Y."/>
            <person name="Moreno M.A."/>
            <person name="Kamm K."/>
            <person name="Grimwood J."/>
            <person name="Schmutz J."/>
            <person name="Shapiro H."/>
            <person name="Grigoriev I.V."/>
            <person name="Buss L.W."/>
            <person name="Schierwater B."/>
            <person name="Dellaporta S.L."/>
            <person name="Rokhsar D.S."/>
        </authorList>
    </citation>
    <scope>NUCLEOTIDE SEQUENCE [LARGE SCALE GENOMIC DNA]</scope>
    <source>
        <strain evidence="19 20">Grell-BS-1999</strain>
    </source>
</reference>
<dbReference type="FunFam" id="1.20.140.10:FF:000013">
    <property type="entry name" value="Acyl-coenzyme A oxidase"/>
    <property type="match status" value="1"/>
</dbReference>
<dbReference type="KEGG" id="tad:TRIADDRAFT_27680"/>
<keyword evidence="8" id="KW-0276">Fatty acid metabolism</keyword>